<dbReference type="InterPro" id="IPR007691">
    <property type="entry name" value="LpxD"/>
</dbReference>
<sequence>MADPKFFVPSRSYSAGELAELTGAELANPALAGVTIERISSIGEGGSGSLVFVERQSFAEQLGDLDAAAILCPQKMLDLVPAGVAALVSRRPGFDFARIAALMYPTAARPTAFTAEAGVSPLATVADGAVIEPGAIVEGGAVIGAGAGIGRGTVIAPGAIIGPECQIGRDSYIGPGATVMAALLGDRVVIHAGARIGQEGFGFLPSAQGLKKIPQIGRVVLQDDVEIGANSTVDRGALGDTIIGQGTKIDNLVQVGHNVRIGRHCAIAAHSGISGSVTIGDYVLLGGRVGISDHVTIGDGVHIAAAAGVMHDIPAGQKWAGAPAQPVTNFFREVSALRKLAGQNRRKGKGDV</sequence>
<evidence type="ECO:0000256" key="7">
    <source>
        <dbReference type="HAMAP-Rule" id="MF_00523"/>
    </source>
</evidence>
<dbReference type="EMBL" id="CP042301">
    <property type="protein sequence ID" value="QDZ02467.1"/>
    <property type="molecule type" value="Genomic_DNA"/>
</dbReference>
<dbReference type="Pfam" id="PF04613">
    <property type="entry name" value="LpxD"/>
    <property type="match status" value="1"/>
</dbReference>
<feature type="domain" description="UDP-3-O-[3-hydroxymyristoyl] glucosamine N-acyltransferase non-repeat region" evidence="8">
    <location>
        <begin position="34"/>
        <end position="102"/>
    </location>
</feature>
<dbReference type="EC" id="2.3.1.191" evidence="7"/>
<feature type="active site" description="Proton acceptor" evidence="7">
    <location>
        <position position="257"/>
    </location>
</feature>
<dbReference type="Pfam" id="PF14602">
    <property type="entry name" value="Hexapep_2"/>
    <property type="match status" value="1"/>
</dbReference>
<evidence type="ECO:0000256" key="6">
    <source>
        <dbReference type="ARBA" id="ARBA00023315"/>
    </source>
</evidence>
<evidence type="ECO:0000256" key="4">
    <source>
        <dbReference type="ARBA" id="ARBA00022737"/>
    </source>
</evidence>
<evidence type="ECO:0000259" key="8">
    <source>
        <dbReference type="Pfam" id="PF04613"/>
    </source>
</evidence>
<dbReference type="PANTHER" id="PTHR43378:SF2">
    <property type="entry name" value="UDP-3-O-ACYLGLUCOSAMINE N-ACYLTRANSFERASE 1, MITOCHONDRIAL-RELATED"/>
    <property type="match status" value="1"/>
</dbReference>
<dbReference type="GO" id="GO:0016020">
    <property type="term" value="C:membrane"/>
    <property type="evidence" value="ECO:0007669"/>
    <property type="project" value="GOC"/>
</dbReference>
<gene>
    <name evidence="7 9" type="primary">lpxD</name>
    <name evidence="9" type="ORF">FQ775_19995</name>
</gene>
<dbReference type="PROSITE" id="PS00101">
    <property type="entry name" value="HEXAPEP_TRANSFERASES"/>
    <property type="match status" value="1"/>
</dbReference>
<reference evidence="9" key="1">
    <citation type="submission" date="2020-04" db="EMBL/GenBank/DDBJ databases">
        <title>Nitratireductor sp. nov. isolated from mangrove soil.</title>
        <authorList>
            <person name="Ye Y."/>
        </authorList>
    </citation>
    <scope>NUCLEOTIDE SEQUENCE</scope>
    <source>
        <strain evidence="9">SY7</strain>
    </source>
</reference>
<dbReference type="GO" id="GO:0103118">
    <property type="term" value="F:UDP-3-O-[(3R)-3-hydroxyacyl]-glucosamine N-acyltransferase activity"/>
    <property type="evidence" value="ECO:0007669"/>
    <property type="project" value="UniProtKB-EC"/>
</dbReference>
<dbReference type="UniPathway" id="UPA00973"/>
<evidence type="ECO:0000256" key="2">
    <source>
        <dbReference type="ARBA" id="ARBA00022556"/>
    </source>
</evidence>
<keyword evidence="1 7" id="KW-0444">Lipid biosynthesis</keyword>
<dbReference type="Proteomes" id="UP000321389">
    <property type="component" value="Chromosome"/>
</dbReference>
<comment type="similarity">
    <text evidence="7">Belongs to the transferase hexapeptide repeat family. LpxD subfamily.</text>
</comment>
<dbReference type="CDD" id="cd03352">
    <property type="entry name" value="LbH_LpxD"/>
    <property type="match status" value="1"/>
</dbReference>
<evidence type="ECO:0000313" key="9">
    <source>
        <dbReference type="EMBL" id="QDZ02467.1"/>
    </source>
</evidence>
<comment type="catalytic activity">
    <reaction evidence="7">
        <text>a UDP-3-O-[(3R)-3-hydroxyacyl]-alpha-D-glucosamine + a (3R)-hydroxyacyl-[ACP] = a UDP-2-N,3-O-bis[(3R)-3-hydroxyacyl]-alpha-D-glucosamine + holo-[ACP] + H(+)</text>
        <dbReference type="Rhea" id="RHEA:53836"/>
        <dbReference type="Rhea" id="RHEA-COMP:9685"/>
        <dbReference type="Rhea" id="RHEA-COMP:9945"/>
        <dbReference type="ChEBI" id="CHEBI:15378"/>
        <dbReference type="ChEBI" id="CHEBI:64479"/>
        <dbReference type="ChEBI" id="CHEBI:78827"/>
        <dbReference type="ChEBI" id="CHEBI:137740"/>
        <dbReference type="ChEBI" id="CHEBI:137748"/>
        <dbReference type="EC" id="2.3.1.191"/>
    </reaction>
</comment>
<keyword evidence="10" id="KW-1185">Reference proteome</keyword>
<dbReference type="AlphaFoldDB" id="A0A5B8L399"/>
<keyword evidence="3 7" id="KW-0808">Transferase</keyword>
<keyword evidence="6 7" id="KW-0012">Acyltransferase</keyword>
<dbReference type="InterPro" id="IPR020573">
    <property type="entry name" value="UDP_GlcNAc_AcTrfase_non-rep"/>
</dbReference>
<keyword evidence="4 7" id="KW-0677">Repeat</keyword>
<comment type="subunit">
    <text evidence="7">Homotrimer.</text>
</comment>
<dbReference type="InterPro" id="IPR011004">
    <property type="entry name" value="Trimer_LpxA-like_sf"/>
</dbReference>
<dbReference type="Gene3D" id="2.160.10.10">
    <property type="entry name" value="Hexapeptide repeat proteins"/>
    <property type="match status" value="1"/>
</dbReference>
<dbReference type="OrthoDB" id="9784739at2"/>
<proteinExistence type="inferred from homology"/>
<dbReference type="SUPFAM" id="SSF51161">
    <property type="entry name" value="Trimeric LpxA-like enzymes"/>
    <property type="match status" value="1"/>
</dbReference>
<name>A0A5B8L399_9HYPH</name>
<dbReference type="HAMAP" id="MF_00523">
    <property type="entry name" value="LpxD"/>
    <property type="match status" value="1"/>
</dbReference>
<dbReference type="GO" id="GO:0016410">
    <property type="term" value="F:N-acyltransferase activity"/>
    <property type="evidence" value="ECO:0007669"/>
    <property type="project" value="InterPro"/>
</dbReference>
<dbReference type="NCBIfam" id="NF002060">
    <property type="entry name" value="PRK00892.1"/>
    <property type="match status" value="1"/>
</dbReference>
<protein>
    <recommendedName>
        <fullName evidence="7">UDP-3-O-acylglucosamine N-acyltransferase</fullName>
        <ecNumber evidence="7">2.3.1.191</ecNumber>
    </recommendedName>
</protein>
<dbReference type="NCBIfam" id="TIGR01853">
    <property type="entry name" value="lipid_A_lpxD"/>
    <property type="match status" value="1"/>
</dbReference>
<dbReference type="InterPro" id="IPR001451">
    <property type="entry name" value="Hexapep"/>
</dbReference>
<evidence type="ECO:0000256" key="1">
    <source>
        <dbReference type="ARBA" id="ARBA00022516"/>
    </source>
</evidence>
<dbReference type="Gene3D" id="3.40.1390.10">
    <property type="entry name" value="MurE/MurF, N-terminal domain"/>
    <property type="match status" value="1"/>
</dbReference>
<keyword evidence="2 7" id="KW-0441">Lipid A biosynthesis</keyword>
<dbReference type="RefSeq" id="WP_146301104.1">
    <property type="nucleotide sequence ID" value="NZ_CP042301.2"/>
</dbReference>
<evidence type="ECO:0000256" key="3">
    <source>
        <dbReference type="ARBA" id="ARBA00022679"/>
    </source>
</evidence>
<comment type="pathway">
    <text evidence="7">Bacterial outer membrane biogenesis; LPS lipid A biosynthesis.</text>
</comment>
<dbReference type="PANTHER" id="PTHR43378">
    <property type="entry name" value="UDP-3-O-ACYLGLUCOSAMINE N-ACYLTRANSFERASE"/>
    <property type="match status" value="1"/>
</dbReference>
<dbReference type="InterPro" id="IPR018357">
    <property type="entry name" value="Hexapep_transf_CS"/>
</dbReference>
<evidence type="ECO:0000313" key="10">
    <source>
        <dbReference type="Proteomes" id="UP000321389"/>
    </source>
</evidence>
<dbReference type="GO" id="GO:0009245">
    <property type="term" value="P:lipid A biosynthetic process"/>
    <property type="evidence" value="ECO:0007669"/>
    <property type="project" value="UniProtKB-UniRule"/>
</dbReference>
<accession>A0A5B8L399</accession>
<organism evidence="9 10">
    <name type="scientific">Nitratireductor mangrovi</name>
    <dbReference type="NCBI Taxonomy" id="2599600"/>
    <lineage>
        <taxon>Bacteria</taxon>
        <taxon>Pseudomonadati</taxon>
        <taxon>Pseudomonadota</taxon>
        <taxon>Alphaproteobacteria</taxon>
        <taxon>Hyphomicrobiales</taxon>
        <taxon>Phyllobacteriaceae</taxon>
        <taxon>Nitratireductor</taxon>
    </lineage>
</organism>
<dbReference type="KEGG" id="niy:FQ775_19995"/>
<comment type="function">
    <text evidence="7">Catalyzes the N-acylation of UDP-3-O-acylglucosamine using 3-hydroxyacyl-ACP as the acyl donor. Is involved in the biosynthesis of lipid A, a phosphorylated glycolipid that anchors the lipopolysaccharide to the outer membrane of the cell.</text>
</comment>
<keyword evidence="5 7" id="KW-0443">Lipid metabolism</keyword>
<evidence type="ECO:0000256" key="5">
    <source>
        <dbReference type="ARBA" id="ARBA00023098"/>
    </source>
</evidence>
<dbReference type="Pfam" id="PF00132">
    <property type="entry name" value="Hexapep"/>
    <property type="match status" value="2"/>
</dbReference>